<proteinExistence type="predicted"/>
<gene>
    <name evidence="1" type="ORF">F4821DRAFT_263707</name>
</gene>
<comment type="caution">
    <text evidence="1">The sequence shown here is derived from an EMBL/GenBank/DDBJ whole genome shotgun (WGS) entry which is preliminary data.</text>
</comment>
<reference evidence="1 2" key="1">
    <citation type="journal article" date="2022" name="New Phytol.">
        <title>Ecological generalism drives hyperdiversity of secondary metabolite gene clusters in xylarialean endophytes.</title>
        <authorList>
            <person name="Franco M.E.E."/>
            <person name="Wisecaver J.H."/>
            <person name="Arnold A.E."/>
            <person name="Ju Y.M."/>
            <person name="Slot J.C."/>
            <person name="Ahrendt S."/>
            <person name="Moore L.P."/>
            <person name="Eastman K.E."/>
            <person name="Scott K."/>
            <person name="Konkel Z."/>
            <person name="Mondo S.J."/>
            <person name="Kuo A."/>
            <person name="Hayes R.D."/>
            <person name="Haridas S."/>
            <person name="Andreopoulos B."/>
            <person name="Riley R."/>
            <person name="LaButti K."/>
            <person name="Pangilinan J."/>
            <person name="Lipzen A."/>
            <person name="Amirebrahimi M."/>
            <person name="Yan J."/>
            <person name="Adam C."/>
            <person name="Keymanesh K."/>
            <person name="Ng V."/>
            <person name="Louie K."/>
            <person name="Northen T."/>
            <person name="Drula E."/>
            <person name="Henrissat B."/>
            <person name="Hsieh H.M."/>
            <person name="Youens-Clark K."/>
            <person name="Lutzoni F."/>
            <person name="Miadlikowska J."/>
            <person name="Eastwood D.C."/>
            <person name="Hamelin R.C."/>
            <person name="Grigoriev I.V."/>
            <person name="U'Ren J.M."/>
        </authorList>
    </citation>
    <scope>NUCLEOTIDE SEQUENCE [LARGE SCALE GENOMIC DNA]</scope>
    <source>
        <strain evidence="1 2">ER1909</strain>
    </source>
</reference>
<dbReference type="EMBL" id="MU394366">
    <property type="protein sequence ID" value="KAI6082670.1"/>
    <property type="molecule type" value="Genomic_DNA"/>
</dbReference>
<dbReference type="Proteomes" id="UP001497680">
    <property type="component" value="Unassembled WGS sequence"/>
</dbReference>
<sequence>MFYSHEILTSRQYGVATIWLVATVGRGTSTRKVTRKAIQEVDVQKACGKIIEPGAPVALRLQGQLLYGVSRVYNQQCSYMLADLQKIQAHMHVFFTKFGHNQLDPEAGQTRPENLIIMNDPDFVPDMRLPHFDLDALLVATSQGTNKTSSQLSPLESSGGSSGPRFDMRLDLGHSDSPGPRGSPFGIQGLSSSQKPDGGHIHIHEDDEFGGAGNWGMDIDEDGNIIELDGPAIVEDELELPPLPRLDDENQDQANAQQHGQPVIDDQGDIIMMDDEPQPRAEDEAFPERQLRDEHDPFVDDDREEEPAQPLRRKRRARVLHADEETQISRATIREWQDNYLQNCGTKKVRIATRAARSKANAMLLTFGLGIGNIGQNLGVPGMAHPLALDFSGDSLFTAITGLDVPEQPRGSKRRSASESIEDDEEQNGRRVRPRLDDDADEQGRGQQGDDIVIFEDEQIVHSSPPEVGREAQAAMSDHLSSVLRLPWNQNSSIRGSAQKGRIPSSPLGRGSIQDVLRYSDDQSMDMGFDIGGIHSDDFPMREPQDDTQAQGESKTPALDLEGQNFFSFMEQAVRDNGERRLDEDYDVDRRWVAFNDLFVPRDTPRATAAQAFYHTLCLVSKGKMEVEQEGEPYEPFGDIWVGMKLTGDVPADAV</sequence>
<evidence type="ECO:0000313" key="1">
    <source>
        <dbReference type="EMBL" id="KAI6082670.1"/>
    </source>
</evidence>
<protein>
    <submittedName>
        <fullName evidence="1">Rec8 like protein-domain-containing protein</fullName>
    </submittedName>
</protein>
<accession>A0ACC0CQU7</accession>
<keyword evidence="2" id="KW-1185">Reference proteome</keyword>
<evidence type="ECO:0000313" key="2">
    <source>
        <dbReference type="Proteomes" id="UP001497680"/>
    </source>
</evidence>
<organism evidence="1 2">
    <name type="scientific">Hypoxylon rubiginosum</name>
    <dbReference type="NCBI Taxonomy" id="110542"/>
    <lineage>
        <taxon>Eukaryota</taxon>
        <taxon>Fungi</taxon>
        <taxon>Dikarya</taxon>
        <taxon>Ascomycota</taxon>
        <taxon>Pezizomycotina</taxon>
        <taxon>Sordariomycetes</taxon>
        <taxon>Xylariomycetidae</taxon>
        <taxon>Xylariales</taxon>
        <taxon>Hypoxylaceae</taxon>
        <taxon>Hypoxylon</taxon>
    </lineage>
</organism>
<name>A0ACC0CQU7_9PEZI</name>